<evidence type="ECO:0000313" key="2">
    <source>
        <dbReference type="EMBL" id="SCM79692.1"/>
    </source>
</evidence>
<reference evidence="2" key="1">
    <citation type="submission" date="2016-08" db="EMBL/GenBank/DDBJ databases">
        <authorList>
            <person name="Seilhamer J.J."/>
        </authorList>
    </citation>
    <scope>NUCLEOTIDE SEQUENCE</scope>
    <source>
        <strain evidence="2">86</strain>
    </source>
</reference>
<feature type="region of interest" description="Disordered" evidence="1">
    <location>
        <begin position="1"/>
        <end position="89"/>
    </location>
</feature>
<gene>
    <name evidence="2" type="ORF">KL86PLE_90590</name>
</gene>
<accession>A0A212LQ90</accession>
<proteinExistence type="predicted"/>
<feature type="region of interest" description="Disordered" evidence="1">
    <location>
        <begin position="183"/>
        <end position="250"/>
    </location>
</feature>
<protein>
    <submittedName>
        <fullName evidence="2">Uncharacterized protein</fullName>
    </submittedName>
</protein>
<evidence type="ECO:0000256" key="1">
    <source>
        <dbReference type="SAM" id="MobiDB-lite"/>
    </source>
</evidence>
<organism evidence="2">
    <name type="scientific">uncultured Pleomorphomonas sp</name>
    <dbReference type="NCBI Taxonomy" id="442121"/>
    <lineage>
        <taxon>Bacteria</taxon>
        <taxon>Pseudomonadati</taxon>
        <taxon>Pseudomonadota</taxon>
        <taxon>Alphaproteobacteria</taxon>
        <taxon>Hyphomicrobiales</taxon>
        <taxon>Pleomorphomonadaceae</taxon>
        <taxon>Pleomorphomonas</taxon>
        <taxon>environmental samples</taxon>
    </lineage>
</organism>
<sequence length="302" mass="32109">MDRRRRHGGAADGSGIDHRSASSVLRAVAARTPFRREQGDGRENPRCSRRTAQALCRSRTSRRRQPRRGAALSRTHAQGLQPARQDRTDPCLRLCSPPASLGASLSRWQRARCPSDVLCHAAQGARHARPLVGGARACPAGDGLQEPPCRLRCPPPGRSRRTRHVERGSACLLRGLLPAHLHQSGGVHGKPDAAGPAARPHPDLGRRGNAGGSAASEIRRRAEGGALSGTDRAWGGRNHPRHERPHGAADYVRTARSGRIVLGIDAGAAQAGLSGQVRRALDAGAVSRADCVMLDILSAIRA</sequence>
<dbReference type="EMBL" id="FMJD01000013">
    <property type="protein sequence ID" value="SCM79692.1"/>
    <property type="molecule type" value="Genomic_DNA"/>
</dbReference>
<feature type="compositionally biased region" description="Basic and acidic residues" evidence="1">
    <location>
        <begin position="34"/>
        <end position="46"/>
    </location>
</feature>
<dbReference type="AlphaFoldDB" id="A0A212LQ90"/>
<name>A0A212LQ90_9HYPH</name>
<feature type="compositionally biased region" description="Low complexity" evidence="1">
    <location>
        <begin position="21"/>
        <end position="31"/>
    </location>
</feature>